<gene>
    <name evidence="3" type="ORF">AKJ09_00901</name>
</gene>
<name>A0A0K1PL50_9BACT</name>
<protein>
    <recommendedName>
        <fullName evidence="2">IgGFc-binding protein N-terminal domain-containing protein</fullName>
    </recommendedName>
</protein>
<evidence type="ECO:0000259" key="2">
    <source>
        <dbReference type="Pfam" id="PF17517"/>
    </source>
</evidence>
<dbReference type="Proteomes" id="UP000064967">
    <property type="component" value="Chromosome"/>
</dbReference>
<dbReference type="EMBL" id="CP012333">
    <property type="protein sequence ID" value="AKU94237.1"/>
    <property type="molecule type" value="Genomic_DNA"/>
</dbReference>
<organism evidence="3 4">
    <name type="scientific">Labilithrix luteola</name>
    <dbReference type="NCBI Taxonomy" id="1391654"/>
    <lineage>
        <taxon>Bacteria</taxon>
        <taxon>Pseudomonadati</taxon>
        <taxon>Myxococcota</taxon>
        <taxon>Polyangia</taxon>
        <taxon>Polyangiales</taxon>
        <taxon>Labilitrichaceae</taxon>
        <taxon>Labilithrix</taxon>
    </lineage>
</organism>
<feature type="domain" description="IgGFc-binding protein N-terminal" evidence="2">
    <location>
        <begin position="238"/>
        <end position="564"/>
    </location>
</feature>
<dbReference type="InterPro" id="IPR035234">
    <property type="entry name" value="IgGFc-bd_N"/>
</dbReference>
<sequence>MLTTILFVTFGASLVATGACGNDNRGFLTTVGTFDSDAGTDAGACPLQCSLDGRFVVRSCTGEKIEDCPPEQACGDAKCQEPCAAAAVARSSNGCDFLFQIPRFNKYSLQHCFATFLVNTSAVPVDVALEFDGKPIDISKALYRTNPGDSSLIQHDGLIQPGDSAILFVSDRDPNIRRPIEYPPHVACPRGVTPAVLAESTLPVGVGIGKAFRLTSNVPIGATSMYPFGGAGSFIPMATLLLPVATWGTESMIVNGWEATQVGVPAAHIFAAEDGTTVTVTPTVDLQGGNGLPGTPAQVPATYRLERNQILQLAQSVELSGTIVSSNKPTSIVGAQSCAFVPSRGGACDVLAQQLPAYEQWGSEYVGVGYRPRTGNEHEPMPYRIVAAKDHTRFDWDPELPMGAPLELAAGQVVTFWSGTGDAFVVRSQDADHPFYLAALMTGPDSDGSSMAPNYGGRGDPEFVNVVPSGQYLSSYSFYADPTYAETSLVVVRSKNRDKFEDVWLECAGTLTDFRPIGTRGQYEFVRIDLSRNHEAGQAFGSSVCRTGLQRMRSDGPFTATLWGWDLYASYAYPGGMAQRKLVNTPLAPVH</sequence>
<feature type="signal peptide" evidence="1">
    <location>
        <begin position="1"/>
        <end position="21"/>
    </location>
</feature>
<evidence type="ECO:0000256" key="1">
    <source>
        <dbReference type="SAM" id="SignalP"/>
    </source>
</evidence>
<dbReference type="AlphaFoldDB" id="A0A0K1PL50"/>
<evidence type="ECO:0000313" key="3">
    <source>
        <dbReference type="EMBL" id="AKU94237.1"/>
    </source>
</evidence>
<feature type="chain" id="PRO_5005466204" description="IgGFc-binding protein N-terminal domain-containing protein" evidence="1">
    <location>
        <begin position="22"/>
        <end position="591"/>
    </location>
</feature>
<keyword evidence="4" id="KW-1185">Reference proteome</keyword>
<dbReference type="STRING" id="1391654.AKJ09_00901"/>
<dbReference type="KEGG" id="llu:AKJ09_00901"/>
<keyword evidence="1" id="KW-0732">Signal</keyword>
<proteinExistence type="predicted"/>
<evidence type="ECO:0000313" key="4">
    <source>
        <dbReference type="Proteomes" id="UP000064967"/>
    </source>
</evidence>
<dbReference type="PANTHER" id="PTHR46534">
    <property type="entry name" value="IGGFC_BINDING DOMAIN-CONTAINING PROTEIN"/>
    <property type="match status" value="1"/>
</dbReference>
<accession>A0A0K1PL50</accession>
<reference evidence="3 4" key="1">
    <citation type="submission" date="2015-08" db="EMBL/GenBank/DDBJ databases">
        <authorList>
            <person name="Babu N.S."/>
            <person name="Beckwith C.J."/>
            <person name="Beseler K.G."/>
            <person name="Brison A."/>
            <person name="Carone J.V."/>
            <person name="Caskin T.P."/>
            <person name="Diamond M."/>
            <person name="Durham M.E."/>
            <person name="Foxe J.M."/>
            <person name="Go M."/>
            <person name="Henderson B.A."/>
            <person name="Jones I.B."/>
            <person name="McGettigan J.A."/>
            <person name="Micheletti S.J."/>
            <person name="Nasrallah M.E."/>
            <person name="Ortiz D."/>
            <person name="Piller C.R."/>
            <person name="Privatt S.R."/>
            <person name="Schneider S.L."/>
            <person name="Sharp S."/>
            <person name="Smith T.C."/>
            <person name="Stanton J.D."/>
            <person name="Ullery H.E."/>
            <person name="Wilson R.J."/>
            <person name="Serrano M.G."/>
            <person name="Buck G."/>
            <person name="Lee V."/>
            <person name="Wang Y."/>
            <person name="Carvalho R."/>
            <person name="Voegtly L."/>
            <person name="Shi R."/>
            <person name="Duckworth R."/>
            <person name="Johnson A."/>
            <person name="Loviza R."/>
            <person name="Walstead R."/>
            <person name="Shah Z."/>
            <person name="Kiflezghi M."/>
            <person name="Wade K."/>
            <person name="Ball S.L."/>
            <person name="Bradley K.W."/>
            <person name="Asai D.J."/>
            <person name="Bowman C.A."/>
            <person name="Russell D.A."/>
            <person name="Pope W.H."/>
            <person name="Jacobs-Sera D."/>
            <person name="Hendrix R.W."/>
            <person name="Hatfull G.F."/>
        </authorList>
    </citation>
    <scope>NUCLEOTIDE SEQUENCE [LARGE SCALE GENOMIC DNA]</scope>
    <source>
        <strain evidence="3 4">DSM 27648</strain>
    </source>
</reference>
<dbReference type="PANTHER" id="PTHR46534:SF1">
    <property type="entry name" value="IGGFC-BINDING PROTEIN N-TERMINAL DOMAIN-CONTAINING PROTEIN"/>
    <property type="match status" value="1"/>
</dbReference>
<dbReference type="Pfam" id="PF17517">
    <property type="entry name" value="IgGFc_binding"/>
    <property type="match status" value="1"/>
</dbReference>